<dbReference type="GO" id="GO:2000234">
    <property type="term" value="P:positive regulation of rRNA processing"/>
    <property type="evidence" value="ECO:0007669"/>
    <property type="project" value="TreeGrafter"/>
</dbReference>
<dbReference type="InterPro" id="IPR001680">
    <property type="entry name" value="WD40_rpt"/>
</dbReference>
<dbReference type="OrthoDB" id="4096at2759"/>
<gene>
    <name evidence="10" type="ORF">HANVADRAFT_51783</name>
</gene>
<dbReference type="PROSITE" id="PS50082">
    <property type="entry name" value="WD_REPEATS_2"/>
    <property type="match status" value="1"/>
</dbReference>
<evidence type="ECO:0000256" key="5">
    <source>
        <dbReference type="ARBA" id="ARBA00022737"/>
    </source>
</evidence>
<evidence type="ECO:0000256" key="9">
    <source>
        <dbReference type="SAM" id="MobiDB-lite"/>
    </source>
</evidence>
<dbReference type="Gene3D" id="2.130.10.10">
    <property type="entry name" value="YVTN repeat-like/Quinoprotein amine dehydrogenase"/>
    <property type="match status" value="1"/>
</dbReference>
<evidence type="ECO:0000256" key="8">
    <source>
        <dbReference type="PROSITE-ProRule" id="PRU00221"/>
    </source>
</evidence>
<dbReference type="PANTHER" id="PTHR44215">
    <property type="entry name" value="WD REPEAT-CONTAINING PROTEIN 75"/>
    <property type="match status" value="1"/>
</dbReference>
<dbReference type="PANTHER" id="PTHR44215:SF1">
    <property type="entry name" value="WD REPEAT-CONTAINING PROTEIN 75"/>
    <property type="match status" value="1"/>
</dbReference>
<evidence type="ECO:0000313" key="11">
    <source>
        <dbReference type="Proteomes" id="UP000092321"/>
    </source>
</evidence>
<name>A0A1B7TH42_9ASCO</name>
<feature type="region of interest" description="Disordered" evidence="9">
    <location>
        <begin position="226"/>
        <end position="248"/>
    </location>
</feature>
<dbReference type="InterPro" id="IPR036322">
    <property type="entry name" value="WD40_repeat_dom_sf"/>
</dbReference>
<dbReference type="GO" id="GO:0045943">
    <property type="term" value="P:positive regulation of transcription by RNA polymerase I"/>
    <property type="evidence" value="ECO:0007669"/>
    <property type="project" value="InterPro"/>
</dbReference>
<evidence type="ECO:0000313" key="10">
    <source>
        <dbReference type="EMBL" id="OBA28062.1"/>
    </source>
</evidence>
<keyword evidence="4 8" id="KW-0853">WD repeat</keyword>
<dbReference type="Proteomes" id="UP000092321">
    <property type="component" value="Unassembled WGS sequence"/>
</dbReference>
<evidence type="ECO:0000256" key="7">
    <source>
        <dbReference type="ARBA" id="ARBA00023242"/>
    </source>
</evidence>
<keyword evidence="6" id="KW-0804">Transcription</keyword>
<reference evidence="11" key="1">
    <citation type="journal article" date="2016" name="Proc. Natl. Acad. Sci. U.S.A.">
        <title>Comparative genomics of biotechnologically important yeasts.</title>
        <authorList>
            <person name="Riley R."/>
            <person name="Haridas S."/>
            <person name="Wolfe K.H."/>
            <person name="Lopes M.R."/>
            <person name="Hittinger C.T."/>
            <person name="Goeker M."/>
            <person name="Salamov A.A."/>
            <person name="Wisecaver J.H."/>
            <person name="Long T.M."/>
            <person name="Calvey C.H."/>
            <person name="Aerts A.L."/>
            <person name="Barry K.W."/>
            <person name="Choi C."/>
            <person name="Clum A."/>
            <person name="Coughlan A.Y."/>
            <person name="Deshpande S."/>
            <person name="Douglass A.P."/>
            <person name="Hanson S.J."/>
            <person name="Klenk H.-P."/>
            <person name="LaButti K.M."/>
            <person name="Lapidus A."/>
            <person name="Lindquist E.A."/>
            <person name="Lipzen A.M."/>
            <person name="Meier-Kolthoff J.P."/>
            <person name="Ohm R.A."/>
            <person name="Otillar R.P."/>
            <person name="Pangilinan J.L."/>
            <person name="Peng Y."/>
            <person name="Rokas A."/>
            <person name="Rosa C.A."/>
            <person name="Scheuner C."/>
            <person name="Sibirny A.A."/>
            <person name="Slot J.C."/>
            <person name="Stielow J.B."/>
            <person name="Sun H."/>
            <person name="Kurtzman C.P."/>
            <person name="Blackwell M."/>
            <person name="Grigoriev I.V."/>
            <person name="Jeffries T.W."/>
        </authorList>
    </citation>
    <scope>NUCLEOTIDE SEQUENCE [LARGE SCALE GENOMIC DNA]</scope>
    <source>
        <strain evidence="11">NRRL Y-1626</strain>
    </source>
</reference>
<keyword evidence="5" id="KW-0677">Repeat</keyword>
<feature type="repeat" description="WD" evidence="8">
    <location>
        <begin position="327"/>
        <end position="368"/>
    </location>
</feature>
<accession>A0A1B7TH42</accession>
<evidence type="ECO:0000256" key="1">
    <source>
        <dbReference type="ARBA" id="ARBA00004604"/>
    </source>
</evidence>
<evidence type="ECO:0000256" key="2">
    <source>
        <dbReference type="ARBA" id="ARBA00022517"/>
    </source>
</evidence>
<keyword evidence="3" id="KW-0698">rRNA processing</keyword>
<dbReference type="SUPFAM" id="SSF50978">
    <property type="entry name" value="WD40 repeat-like"/>
    <property type="match status" value="1"/>
</dbReference>
<proteinExistence type="predicted"/>
<dbReference type="AlphaFoldDB" id="A0A1B7TH42"/>
<dbReference type="GO" id="GO:0006364">
    <property type="term" value="P:rRNA processing"/>
    <property type="evidence" value="ECO:0007669"/>
    <property type="project" value="UniProtKB-KW"/>
</dbReference>
<dbReference type="GO" id="GO:0032040">
    <property type="term" value="C:small-subunit processome"/>
    <property type="evidence" value="ECO:0007669"/>
    <property type="project" value="InterPro"/>
</dbReference>
<evidence type="ECO:0000256" key="4">
    <source>
        <dbReference type="ARBA" id="ARBA00022574"/>
    </source>
</evidence>
<keyword evidence="7" id="KW-0539">Nucleus</keyword>
<keyword evidence="11" id="KW-1185">Reference proteome</keyword>
<dbReference type="GO" id="GO:0003723">
    <property type="term" value="F:RNA binding"/>
    <property type="evidence" value="ECO:0007669"/>
    <property type="project" value="InterPro"/>
</dbReference>
<keyword evidence="2" id="KW-0690">Ribosome biogenesis</keyword>
<evidence type="ECO:0000256" key="3">
    <source>
        <dbReference type="ARBA" id="ARBA00022552"/>
    </source>
</evidence>
<comment type="subcellular location">
    <subcellularLocation>
        <location evidence="1">Nucleus</location>
        <location evidence="1">Nucleolus</location>
    </subcellularLocation>
</comment>
<protein>
    <submittedName>
        <fullName evidence="10">Uncharacterized protein</fullName>
    </submittedName>
</protein>
<dbReference type="EMBL" id="LXPE01000005">
    <property type="protein sequence ID" value="OBA28062.1"/>
    <property type="molecule type" value="Genomic_DNA"/>
</dbReference>
<dbReference type="InterPro" id="IPR015943">
    <property type="entry name" value="WD40/YVTN_repeat-like_dom_sf"/>
</dbReference>
<evidence type="ECO:0000256" key="6">
    <source>
        <dbReference type="ARBA" id="ARBA00023163"/>
    </source>
</evidence>
<comment type="caution">
    <text evidence="10">The sequence shown here is derived from an EMBL/GenBank/DDBJ whole genome shotgun (WGS) entry which is preliminary data.</text>
</comment>
<dbReference type="InterPro" id="IPR053826">
    <property type="entry name" value="WDR75"/>
</dbReference>
<organism evidence="10 11">
    <name type="scientific">Hanseniaspora valbyensis NRRL Y-1626</name>
    <dbReference type="NCBI Taxonomy" id="766949"/>
    <lineage>
        <taxon>Eukaryota</taxon>
        <taxon>Fungi</taxon>
        <taxon>Dikarya</taxon>
        <taxon>Ascomycota</taxon>
        <taxon>Saccharomycotina</taxon>
        <taxon>Saccharomycetes</taxon>
        <taxon>Saccharomycodales</taxon>
        <taxon>Saccharomycodaceae</taxon>
        <taxon>Hanseniaspora</taxon>
    </lineage>
</organism>
<sequence length="949" mass="108191">MSLTTLDSYAVSLVSGGKLTTPFTYKTNEDDYEYTSKYDLLSNSFAFYNDSERDYSIVPFNNMLRIYCINTRQCVKTIKFNNNKTLEKELLSKDSVFLGSHIIGLNIITSDNLKFIEVVLKNLKIIYIPLDKRIDYETELKVIKLDLENEEQINKDSLVLTQSLNDNFFLAEDVNNFFIFTKENNDDTSAKLILNKTVEKDTLISYSWSINKSNILLITKSGSEEENMNKKNSKHKSKKNSSNNNNNSVKKINATVFITNQLDLTIPTLEFNEVDITTSDSISKNAKIITQSAISNDLSKIALGFASGVIQLLTVQTSSNDIIAQFLKWHCDSILALSFNSNSTQLFSGGWEKVFVYWDITQGNIKKNFIPRLNGVLVSIMEPSFKENYIAVLLQHVDNSTNMDLEWLLLNKSDFKSKLSVNGPLLSFENEYLVKNFKKENIRPKSAIKQKTHLSAGSNISGYNDITIRSFTNSVSSPEILYFPHCNGINSYDLNKNESLKYIQLTKSVDMGKIRMEHENIIEPEILKIENFQLQYEQKTFEILVTVEALRSQQTGVFNNSNNKQDNEISYTLKFWRKQTISASNINNDANEWVLQTKIISPHGVEDNQLLGDIKILDIHISGNESDDLKKRHIFTTDSHGGIKKWAIIEVPENINECWKFGLINYKPANNNLQLENNFVIESLDKSLILQSLSDRLYFLDSINLNQTLKFLQLDSNIQTMSLNKVNGNIVIMTKIGILTYDSIKNEIVNGFDLYDELQKSINGIGKEKISKNGKNKLELYNMKRLLDINPITGDIVLAVNDLSGTTSKLFFFDKDLNEIIFEKEHDSWIACLRWNKQNNFNFIDINSRIGIISSNNNTTASNSNKTTIIQEDQLLVPLNNISTNSNENVEIITNGKSEKSDIDMIMDTDNTNDSKNKLNNHMFLPLFNSVNSNTMADTVFDTVLKMLQ</sequence>